<proteinExistence type="predicted"/>
<organism evidence="1 2">
    <name type="scientific">Colletotrichum kahawae</name>
    <name type="common">Coffee berry disease fungus</name>
    <dbReference type="NCBI Taxonomy" id="34407"/>
    <lineage>
        <taxon>Eukaryota</taxon>
        <taxon>Fungi</taxon>
        <taxon>Dikarya</taxon>
        <taxon>Ascomycota</taxon>
        <taxon>Pezizomycotina</taxon>
        <taxon>Sordariomycetes</taxon>
        <taxon>Hypocreomycetidae</taxon>
        <taxon>Glomerellales</taxon>
        <taxon>Glomerellaceae</taxon>
        <taxon>Colletotrichum</taxon>
        <taxon>Colletotrichum gloeosporioides species complex</taxon>
    </lineage>
</organism>
<dbReference type="EMBL" id="VYYT01000232">
    <property type="protein sequence ID" value="KAK2754329.1"/>
    <property type="molecule type" value="Genomic_DNA"/>
</dbReference>
<gene>
    <name evidence="1" type="ORF">CKAH01_17484</name>
</gene>
<accession>A0AAD9YBF8</accession>
<comment type="caution">
    <text evidence="1">The sequence shown here is derived from an EMBL/GenBank/DDBJ whole genome shotgun (WGS) entry which is preliminary data.</text>
</comment>
<sequence>MLVLVLVVVRRVNIDSRPRSGRLRCISAVLASVNADAANAAVTLVGAGADAGIGRSSLVFHSSLFSPIDSTDLDLVWLQ</sequence>
<dbReference type="AlphaFoldDB" id="A0AAD9YBF8"/>
<name>A0AAD9YBF8_COLKA</name>
<keyword evidence="2" id="KW-1185">Reference proteome</keyword>
<evidence type="ECO:0000313" key="1">
    <source>
        <dbReference type="EMBL" id="KAK2754329.1"/>
    </source>
</evidence>
<dbReference type="Proteomes" id="UP001281614">
    <property type="component" value="Unassembled WGS sequence"/>
</dbReference>
<reference evidence="1" key="1">
    <citation type="submission" date="2023-02" db="EMBL/GenBank/DDBJ databases">
        <title>Colletotrichum kahawae CIFC_Que2 genome sequencing and assembly.</title>
        <authorList>
            <person name="Baroncelli R."/>
        </authorList>
    </citation>
    <scope>NUCLEOTIDE SEQUENCE</scope>
    <source>
        <strain evidence="1">CIFC_Que2</strain>
    </source>
</reference>
<evidence type="ECO:0000313" key="2">
    <source>
        <dbReference type="Proteomes" id="UP001281614"/>
    </source>
</evidence>
<protein>
    <submittedName>
        <fullName evidence="1">Uncharacterized protein</fullName>
    </submittedName>
</protein>